<dbReference type="Proteomes" id="UP000824262">
    <property type="component" value="Unassembled WGS sequence"/>
</dbReference>
<dbReference type="Gene3D" id="3.10.450.50">
    <property type="match status" value="1"/>
</dbReference>
<gene>
    <name evidence="1" type="ORF">IAB77_03710</name>
</gene>
<protein>
    <submittedName>
        <fullName evidence="1">Nuclear transport factor 2 family protein</fullName>
    </submittedName>
</protein>
<evidence type="ECO:0000313" key="1">
    <source>
        <dbReference type="EMBL" id="HIQ78346.1"/>
    </source>
</evidence>
<evidence type="ECO:0000313" key="2">
    <source>
        <dbReference type="Proteomes" id="UP000824262"/>
    </source>
</evidence>
<organism evidence="1 2">
    <name type="scientific">Candidatus Scatomorpha intestinavium</name>
    <dbReference type="NCBI Taxonomy" id="2840922"/>
    <lineage>
        <taxon>Bacteria</taxon>
        <taxon>Bacillati</taxon>
        <taxon>Bacillota</taxon>
        <taxon>Clostridia</taxon>
        <taxon>Eubacteriales</taxon>
        <taxon>Candidatus Scatomorpha</taxon>
    </lineage>
</organism>
<sequence length="115" mass="12988">MRRFFREGAVVNWPNTNESFTVEEFIRANCEYPGNWAGEIERVERLGELIITAVRVFPRGGGASFHSVSFIRLDGDMISSVDEYWGDDGQPPEWRRALSLGRELVPAGEDPERGG</sequence>
<comment type="caution">
    <text evidence="1">The sequence shown here is derived from an EMBL/GenBank/DDBJ whole genome shotgun (WGS) entry which is preliminary data.</text>
</comment>
<dbReference type="AlphaFoldDB" id="A0A9D0ZFB5"/>
<proteinExistence type="predicted"/>
<dbReference type="SUPFAM" id="SSF54427">
    <property type="entry name" value="NTF2-like"/>
    <property type="match status" value="1"/>
</dbReference>
<dbReference type="InterPro" id="IPR032710">
    <property type="entry name" value="NTF2-like_dom_sf"/>
</dbReference>
<name>A0A9D0ZFB5_9FIRM</name>
<accession>A0A9D0ZFB5</accession>
<dbReference type="EMBL" id="DVGA01000040">
    <property type="protein sequence ID" value="HIQ78346.1"/>
    <property type="molecule type" value="Genomic_DNA"/>
</dbReference>
<reference evidence="1" key="2">
    <citation type="journal article" date="2021" name="PeerJ">
        <title>Extensive microbial diversity within the chicken gut microbiome revealed by metagenomics and culture.</title>
        <authorList>
            <person name="Gilroy R."/>
            <person name="Ravi A."/>
            <person name="Getino M."/>
            <person name="Pursley I."/>
            <person name="Horton D.L."/>
            <person name="Alikhan N.F."/>
            <person name="Baker D."/>
            <person name="Gharbi K."/>
            <person name="Hall N."/>
            <person name="Watson M."/>
            <person name="Adriaenssens E.M."/>
            <person name="Foster-Nyarko E."/>
            <person name="Jarju S."/>
            <person name="Secka A."/>
            <person name="Antonio M."/>
            <person name="Oren A."/>
            <person name="Chaudhuri R.R."/>
            <person name="La Ragione R."/>
            <person name="Hildebrand F."/>
            <person name="Pallen M.J."/>
        </authorList>
    </citation>
    <scope>NUCLEOTIDE SEQUENCE</scope>
    <source>
        <strain evidence="1">ChiBcolR7-354</strain>
    </source>
</reference>
<reference evidence="1" key="1">
    <citation type="submission" date="2020-10" db="EMBL/GenBank/DDBJ databases">
        <authorList>
            <person name="Gilroy R."/>
        </authorList>
    </citation>
    <scope>NUCLEOTIDE SEQUENCE</scope>
    <source>
        <strain evidence="1">ChiBcolR7-354</strain>
    </source>
</reference>